<keyword evidence="1" id="KW-1133">Transmembrane helix</keyword>
<sequence>MPIVRRKTASKIRKTHRYLGIFIGIQFLMWTISGMYFSWTDIDEIHGDHLRNTEITATNFEGLASPSEATGMEVHSVQLKEIAGEPYYWINHSMLHHARTGEMKMSLTEAEALAIAKKNMKEGLEVKGIEKITTTGKHHEYRGGPLPAYVISYASPQNIKAYVSIADGTFRTLRHRDWRWFDFLWMTHTMDYEGRDDFNTFVLRAFSLLGLVTVLSGFLLWFISSPTMINLTGNKKKKGKKHRKQ</sequence>
<dbReference type="InterPro" id="IPR005625">
    <property type="entry name" value="PepSY-ass_TM"/>
</dbReference>
<gene>
    <name evidence="2" type="ORF">ENO10_04415</name>
</gene>
<comment type="caution">
    <text evidence="2">The sequence shown here is derived from an EMBL/GenBank/DDBJ whole genome shotgun (WGS) entry which is preliminary data.</text>
</comment>
<keyword evidence="1" id="KW-0812">Transmembrane</keyword>
<proteinExistence type="predicted"/>
<evidence type="ECO:0008006" key="3">
    <source>
        <dbReference type="Google" id="ProtNLM"/>
    </source>
</evidence>
<reference evidence="2" key="1">
    <citation type="journal article" date="2020" name="mSystems">
        <title>Genome- and Community-Level Interaction Insights into Carbon Utilization and Element Cycling Functions of Hydrothermarchaeota in Hydrothermal Sediment.</title>
        <authorList>
            <person name="Zhou Z."/>
            <person name="Liu Y."/>
            <person name="Xu W."/>
            <person name="Pan J."/>
            <person name="Luo Z.H."/>
            <person name="Li M."/>
        </authorList>
    </citation>
    <scope>NUCLEOTIDE SEQUENCE [LARGE SCALE GENOMIC DNA]</scope>
    <source>
        <strain evidence="2">SpSt-1235</strain>
    </source>
</reference>
<dbReference type="Pfam" id="PF03929">
    <property type="entry name" value="PepSY_TM"/>
    <property type="match status" value="1"/>
</dbReference>
<evidence type="ECO:0000313" key="2">
    <source>
        <dbReference type="EMBL" id="HER40446.1"/>
    </source>
</evidence>
<dbReference type="AlphaFoldDB" id="A0A7C2M0J8"/>
<protein>
    <recommendedName>
        <fullName evidence="3">PepSY-associated TM region</fullName>
    </recommendedName>
</protein>
<name>A0A7C2M0J8_9FLAO</name>
<feature type="transmembrane region" description="Helical" evidence="1">
    <location>
        <begin position="21"/>
        <end position="39"/>
    </location>
</feature>
<dbReference type="EMBL" id="DSEE01000324">
    <property type="protein sequence ID" value="HER40446.1"/>
    <property type="molecule type" value="Genomic_DNA"/>
</dbReference>
<evidence type="ECO:0000256" key="1">
    <source>
        <dbReference type="SAM" id="Phobius"/>
    </source>
</evidence>
<dbReference type="Proteomes" id="UP000885753">
    <property type="component" value="Unassembled WGS sequence"/>
</dbReference>
<keyword evidence="1" id="KW-0472">Membrane</keyword>
<accession>A0A7C2M0J8</accession>
<organism evidence="2">
    <name type="scientific">Salinimicrobium catena</name>
    <dbReference type="NCBI Taxonomy" id="390640"/>
    <lineage>
        <taxon>Bacteria</taxon>
        <taxon>Pseudomonadati</taxon>
        <taxon>Bacteroidota</taxon>
        <taxon>Flavobacteriia</taxon>
        <taxon>Flavobacteriales</taxon>
        <taxon>Flavobacteriaceae</taxon>
        <taxon>Salinimicrobium</taxon>
    </lineage>
</organism>
<feature type="transmembrane region" description="Helical" evidence="1">
    <location>
        <begin position="201"/>
        <end position="223"/>
    </location>
</feature>